<keyword evidence="6" id="KW-1185">Reference proteome</keyword>
<keyword evidence="1" id="KW-0175">Coiled coil</keyword>
<feature type="compositionally biased region" description="Low complexity" evidence="2">
    <location>
        <begin position="271"/>
        <end position="307"/>
    </location>
</feature>
<feature type="signal peptide" evidence="3">
    <location>
        <begin position="1"/>
        <end position="22"/>
    </location>
</feature>
<feature type="compositionally biased region" description="Low complexity" evidence="2">
    <location>
        <begin position="317"/>
        <end position="330"/>
    </location>
</feature>
<feature type="region of interest" description="Disordered" evidence="2">
    <location>
        <begin position="354"/>
        <end position="376"/>
    </location>
</feature>
<reference evidence="5 6" key="1">
    <citation type="submission" date="2019-12" db="EMBL/GenBank/DDBJ databases">
        <title>Draft genome sequencing of Halomonas alimentaria DSM 15356.</title>
        <authorList>
            <person name="Pandiyan K."/>
            <person name="Kushwaha P."/>
            <person name="Gowdham M."/>
            <person name="Chakdar H."/>
            <person name="Singh A."/>
            <person name="Kumar M."/>
            <person name="Saxena A.K."/>
        </authorList>
    </citation>
    <scope>NUCLEOTIDE SEQUENCE [LARGE SCALE GENOMIC DNA]</scope>
    <source>
        <strain evidence="5 6">DSM 15356</strain>
    </source>
</reference>
<feature type="compositionally biased region" description="Basic and acidic residues" evidence="2">
    <location>
        <begin position="727"/>
        <end position="738"/>
    </location>
</feature>
<evidence type="ECO:0000256" key="2">
    <source>
        <dbReference type="SAM" id="MobiDB-lite"/>
    </source>
</evidence>
<dbReference type="Proteomes" id="UP000487929">
    <property type="component" value="Unassembled WGS sequence"/>
</dbReference>
<name>A0A7X5ARK0_9GAMM</name>
<dbReference type="EMBL" id="WUTT01000001">
    <property type="protein sequence ID" value="NAW35642.1"/>
    <property type="molecule type" value="Genomic_DNA"/>
</dbReference>
<feature type="compositionally biased region" description="Low complexity" evidence="2">
    <location>
        <begin position="539"/>
        <end position="553"/>
    </location>
</feature>
<protein>
    <recommendedName>
        <fullName evidence="4">FimV N-terminal domain-containing protein</fullName>
    </recommendedName>
</protein>
<feature type="compositionally biased region" description="Low complexity" evidence="2">
    <location>
        <begin position="146"/>
        <end position="170"/>
    </location>
</feature>
<feature type="region of interest" description="Disordered" evidence="2">
    <location>
        <begin position="257"/>
        <end position="330"/>
    </location>
</feature>
<keyword evidence="3" id="KW-0732">Signal</keyword>
<evidence type="ECO:0000259" key="4">
    <source>
        <dbReference type="Pfam" id="PF25800"/>
    </source>
</evidence>
<dbReference type="RefSeq" id="WP_161432803.1">
    <property type="nucleotide sequence ID" value="NZ_WUTT01000001.1"/>
</dbReference>
<dbReference type="Pfam" id="PF25800">
    <property type="entry name" value="FimV_N"/>
    <property type="match status" value="1"/>
</dbReference>
<dbReference type="AlphaFoldDB" id="A0A7X5ARK0"/>
<dbReference type="Gene3D" id="1.25.40.10">
    <property type="entry name" value="Tetratricopeptide repeat domain"/>
    <property type="match status" value="1"/>
</dbReference>
<evidence type="ECO:0000256" key="3">
    <source>
        <dbReference type="SAM" id="SignalP"/>
    </source>
</evidence>
<feature type="chain" id="PRO_5031395970" description="FimV N-terminal domain-containing protein" evidence="3">
    <location>
        <begin position="23"/>
        <end position="813"/>
    </location>
</feature>
<feature type="region of interest" description="Disordered" evidence="2">
    <location>
        <begin position="643"/>
        <end position="745"/>
    </location>
</feature>
<dbReference type="InterPro" id="IPR020012">
    <property type="entry name" value="LysM_FimV"/>
</dbReference>
<dbReference type="SUPFAM" id="SSF48452">
    <property type="entry name" value="TPR-like"/>
    <property type="match status" value="1"/>
</dbReference>
<evidence type="ECO:0000256" key="1">
    <source>
        <dbReference type="SAM" id="Coils"/>
    </source>
</evidence>
<dbReference type="InterPro" id="IPR011990">
    <property type="entry name" value="TPR-like_helical_dom_sf"/>
</dbReference>
<feature type="region of interest" description="Disordered" evidence="2">
    <location>
        <begin position="511"/>
        <end position="560"/>
    </location>
</feature>
<dbReference type="Pfam" id="PF14559">
    <property type="entry name" value="TPR_19"/>
    <property type="match status" value="1"/>
</dbReference>
<organism evidence="5 6">
    <name type="scientific">Halomonas alimentaria</name>
    <dbReference type="NCBI Taxonomy" id="147248"/>
    <lineage>
        <taxon>Bacteria</taxon>
        <taxon>Pseudomonadati</taxon>
        <taxon>Pseudomonadota</taxon>
        <taxon>Gammaproteobacteria</taxon>
        <taxon>Oceanospirillales</taxon>
        <taxon>Halomonadaceae</taxon>
        <taxon>Halomonas</taxon>
    </lineage>
</organism>
<feature type="compositionally biased region" description="Acidic residues" evidence="2">
    <location>
        <begin position="355"/>
        <end position="375"/>
    </location>
</feature>
<proteinExistence type="predicted"/>
<gene>
    <name evidence="5" type="ORF">GRB96_14620</name>
</gene>
<feature type="compositionally biased region" description="Basic and acidic residues" evidence="2">
    <location>
        <begin position="672"/>
        <end position="684"/>
    </location>
</feature>
<sequence length="813" mass="85829">MKRKLTLAMLLLLSATSPMVLALGLGEVEVSSSLNAPLRASVPLVDAAGVQPDLLNVSVAGERAYAATGLTRTPLAASVRVAVERRQGRLFVDLTTVRPVREPWLDLLLHFDWPSGQQVHEVTLLLDPPNYDEMPALVTGSRADVTSPTPAQPVAQPSPVAAAPSPRSAATNRGPAWVSSGDTLWRVSGRLRPDSDISMNQMMVALVAANPEAFPSGNINDMRAGITLEVPERADIAARSKADADRVVSAMNQAWANRGSGAPARVPLGGSEASPASAVASASEASPASREAQAPSPDEAEAVASTEDAADEEATGDEAVQGEPQAADEAAPAPRLTLLTDAQLAAEQVLAADAEGVDGDSPVEGDVADQGEGDSEVVARVEIDPELLEALYGEGELSEDQRLLRLENRWQQSQAQLEAVQEERDELQQELGDMRDELAALRDQLAALTAGGSGVDAPGGGGLDATAGEDQETPWWGSLYPGELDRNLMLGGAGLAALLALWLAVRRRRDREEGASPEGGGVRVAIPGAASPVRPPTTTPDDGPSAADASPDDTSVRASLPQAEAINEADIFIAYGRYDQARELLEANLAREPERDDLRLKLLGVHLEQGSREAAERELANLREGGNPAVIEEAEGLMARHGLSTELPEPERKPAAEPEAEPEEASPLPEVATRRLEDGREVIDYRPPSLDASSPSREETPMQPSVDFTPGGLGVAEKGAGFDEGESLSRGDAGKASERPLGSDWEVEEVSFPPLHADNERLSVSAAERLAETRRLVEAGEAGQARELLDELSRSDAPAIRDEALALLRRLDA</sequence>
<dbReference type="OrthoDB" id="5298707at2"/>
<dbReference type="InterPro" id="IPR057840">
    <property type="entry name" value="FimV_N"/>
</dbReference>
<accession>A0A7X5ARK0</accession>
<evidence type="ECO:0000313" key="6">
    <source>
        <dbReference type="Proteomes" id="UP000487929"/>
    </source>
</evidence>
<evidence type="ECO:0000313" key="5">
    <source>
        <dbReference type="EMBL" id="NAW35642.1"/>
    </source>
</evidence>
<dbReference type="NCBIfam" id="TIGR03505">
    <property type="entry name" value="FimV_core"/>
    <property type="match status" value="1"/>
</dbReference>
<comment type="caution">
    <text evidence="5">The sequence shown here is derived from an EMBL/GenBank/DDBJ whole genome shotgun (WGS) entry which is preliminary data.</text>
</comment>
<feature type="region of interest" description="Disordered" evidence="2">
    <location>
        <begin position="142"/>
        <end position="176"/>
    </location>
</feature>
<feature type="domain" description="FimV N-terminal" evidence="4">
    <location>
        <begin position="23"/>
        <end position="129"/>
    </location>
</feature>
<feature type="coiled-coil region" evidence="1">
    <location>
        <begin position="403"/>
        <end position="451"/>
    </location>
</feature>